<dbReference type="Pfam" id="PF04042">
    <property type="entry name" value="DNA_pol_E_B"/>
    <property type="match status" value="1"/>
</dbReference>
<feature type="domain" description="DNA polymerase alpha subunit B OB" evidence="7">
    <location>
        <begin position="20"/>
        <end position="74"/>
    </location>
</feature>
<dbReference type="PANTHER" id="PTHR23061:SF12">
    <property type="entry name" value="DNA POLYMERASE ALPHA SUBUNIT B"/>
    <property type="match status" value="1"/>
</dbReference>
<evidence type="ECO:0000313" key="9">
    <source>
        <dbReference type="Proteomes" id="UP000276776"/>
    </source>
</evidence>
<keyword evidence="9" id="KW-1185">Reference proteome</keyword>
<dbReference type="Gene3D" id="3.60.21.60">
    <property type="match status" value="2"/>
</dbReference>
<evidence type="ECO:0000259" key="7">
    <source>
        <dbReference type="Pfam" id="PF22062"/>
    </source>
</evidence>
<dbReference type="GO" id="GO:0006270">
    <property type="term" value="P:DNA replication initiation"/>
    <property type="evidence" value="ECO:0007669"/>
    <property type="project" value="TreeGrafter"/>
</dbReference>
<sequence>MKTLIQTVLSGYVLNCSEEQFDTNNCSLQCIDESSAVVKLDLNNLEAYSLFPGKVVGMQGTFMGSLFVPDKIFEPKEPPLASFERQSGTDFLNVWCACGPFTSSTTLSYEQLYDFIELVNKEKPDVLILIGPFIDRTSSVVRSSKCCITYDELMETLLGKIDDALSGSDVQVLIIPNGKKDAALRPSFPTPAFRFLRHQKQLSKKSMIFLPDPAIVRIAGVEFAITASEIIQHLGKNEIGRLDGSENHDRMSRLVRDLFRQRSLYPLYPASDDITYKLRESVERASLLTIPHVIILPSMLTPTVKIVAGSVYVNINALVRGNNSTFMKLKIDFNEIDAKTDNSHTSIADFCEVKIVRL</sequence>
<evidence type="ECO:0000256" key="2">
    <source>
        <dbReference type="ARBA" id="ARBA00007299"/>
    </source>
</evidence>
<comment type="subcellular location">
    <subcellularLocation>
        <location evidence="1">Nucleus</location>
    </subcellularLocation>
</comment>
<keyword evidence="4" id="KW-0235">DNA replication</keyword>
<protein>
    <recommendedName>
        <fullName evidence="3">DNA polymerase alpha subunit B</fullName>
    </recommendedName>
</protein>
<dbReference type="EMBL" id="UYYF01004636">
    <property type="protein sequence ID" value="VDN06024.1"/>
    <property type="molecule type" value="Genomic_DNA"/>
</dbReference>
<evidence type="ECO:0000313" key="8">
    <source>
        <dbReference type="EMBL" id="VDN06024.1"/>
    </source>
</evidence>
<dbReference type="GO" id="GO:0005658">
    <property type="term" value="C:alpha DNA polymerase:primase complex"/>
    <property type="evidence" value="ECO:0007669"/>
    <property type="project" value="TreeGrafter"/>
</dbReference>
<dbReference type="OMA" id="AGHICIN"/>
<name>A0A0N5D625_THECL</name>
<accession>A0A0N5D625</accession>
<dbReference type="WBParaSite" id="TCLT_0000847301-mRNA-1">
    <property type="protein sequence ID" value="TCLT_0000847301-mRNA-1"/>
    <property type="gene ID" value="TCLT_0000847301"/>
</dbReference>
<dbReference type="STRING" id="103827.A0A0N5D625"/>
<evidence type="ECO:0000256" key="3">
    <source>
        <dbReference type="ARBA" id="ARBA00018596"/>
    </source>
</evidence>
<dbReference type="GO" id="GO:0003677">
    <property type="term" value="F:DNA binding"/>
    <property type="evidence" value="ECO:0007669"/>
    <property type="project" value="InterPro"/>
</dbReference>
<evidence type="ECO:0000256" key="4">
    <source>
        <dbReference type="ARBA" id="ARBA00022705"/>
    </source>
</evidence>
<dbReference type="InterPro" id="IPR007185">
    <property type="entry name" value="DNA_pol_a/d/e_bsu"/>
</dbReference>
<reference evidence="8 9" key="2">
    <citation type="submission" date="2018-11" db="EMBL/GenBank/DDBJ databases">
        <authorList>
            <consortium name="Pathogen Informatics"/>
        </authorList>
    </citation>
    <scope>NUCLEOTIDE SEQUENCE [LARGE SCALE GENOMIC DNA]</scope>
</reference>
<evidence type="ECO:0000313" key="10">
    <source>
        <dbReference type="WBParaSite" id="TCLT_0000847301-mRNA-1"/>
    </source>
</evidence>
<dbReference type="PANTHER" id="PTHR23061">
    <property type="entry name" value="DNA POLYMERASE 2 ALPHA 70 KDA SUBUNIT"/>
    <property type="match status" value="1"/>
</dbReference>
<dbReference type="InterPro" id="IPR016722">
    <property type="entry name" value="DNA_pol_alpha_bsu"/>
</dbReference>
<proteinExistence type="inferred from homology"/>
<evidence type="ECO:0000259" key="6">
    <source>
        <dbReference type="Pfam" id="PF04042"/>
    </source>
</evidence>
<dbReference type="OrthoDB" id="336885at2759"/>
<gene>
    <name evidence="8" type="ORF">TCLT_LOCUS8462</name>
</gene>
<evidence type="ECO:0000256" key="1">
    <source>
        <dbReference type="ARBA" id="ARBA00004123"/>
    </source>
</evidence>
<dbReference type="Proteomes" id="UP000276776">
    <property type="component" value="Unassembled WGS sequence"/>
</dbReference>
<reference evidence="10" key="1">
    <citation type="submission" date="2017-02" db="UniProtKB">
        <authorList>
            <consortium name="WormBaseParasite"/>
        </authorList>
    </citation>
    <scope>IDENTIFICATION</scope>
</reference>
<evidence type="ECO:0000256" key="5">
    <source>
        <dbReference type="ARBA" id="ARBA00023242"/>
    </source>
</evidence>
<dbReference type="AlphaFoldDB" id="A0A0N5D625"/>
<organism evidence="10">
    <name type="scientific">Thelazia callipaeda</name>
    <name type="common">Oriental eyeworm</name>
    <name type="synonym">Parasitic nematode</name>
    <dbReference type="NCBI Taxonomy" id="103827"/>
    <lineage>
        <taxon>Eukaryota</taxon>
        <taxon>Metazoa</taxon>
        <taxon>Ecdysozoa</taxon>
        <taxon>Nematoda</taxon>
        <taxon>Chromadorea</taxon>
        <taxon>Rhabditida</taxon>
        <taxon>Spirurina</taxon>
        <taxon>Spiruromorpha</taxon>
        <taxon>Thelazioidea</taxon>
        <taxon>Thelaziidae</taxon>
        <taxon>Thelazia</taxon>
    </lineage>
</organism>
<comment type="similarity">
    <text evidence="2">Belongs to the DNA polymerase alpha subunit B family.</text>
</comment>
<feature type="domain" description="DNA polymerase alpha/delta/epsilon subunit B" evidence="6">
    <location>
        <begin position="94"/>
        <end position="302"/>
    </location>
</feature>
<dbReference type="Pfam" id="PF22062">
    <property type="entry name" value="OB_DPOA2"/>
    <property type="match status" value="1"/>
</dbReference>
<dbReference type="InterPro" id="IPR054300">
    <property type="entry name" value="OB_DPOA2"/>
</dbReference>
<keyword evidence="5" id="KW-0539">Nucleus</keyword>